<keyword evidence="1" id="KW-0812">Transmembrane</keyword>
<accession>A0A1J5QSH6</accession>
<dbReference type="InterPro" id="IPR008620">
    <property type="entry name" value="FixH"/>
</dbReference>
<keyword evidence="1" id="KW-1133">Transmembrane helix</keyword>
<proteinExistence type="predicted"/>
<protein>
    <submittedName>
        <fullName evidence="2">FixH</fullName>
    </submittedName>
</protein>
<gene>
    <name evidence="2" type="ORF">GALL_353750</name>
</gene>
<reference evidence="2" key="1">
    <citation type="submission" date="2016-10" db="EMBL/GenBank/DDBJ databases">
        <title>Sequence of Gallionella enrichment culture.</title>
        <authorList>
            <person name="Poehlein A."/>
            <person name="Muehling M."/>
            <person name="Daniel R."/>
        </authorList>
    </citation>
    <scope>NUCLEOTIDE SEQUENCE</scope>
</reference>
<organism evidence="2">
    <name type="scientific">mine drainage metagenome</name>
    <dbReference type="NCBI Taxonomy" id="410659"/>
    <lineage>
        <taxon>unclassified sequences</taxon>
        <taxon>metagenomes</taxon>
        <taxon>ecological metagenomes</taxon>
    </lineage>
</organism>
<keyword evidence="1" id="KW-0472">Membrane</keyword>
<evidence type="ECO:0000313" key="2">
    <source>
        <dbReference type="EMBL" id="OIQ82831.1"/>
    </source>
</evidence>
<evidence type="ECO:0000256" key="1">
    <source>
        <dbReference type="SAM" id="Phobius"/>
    </source>
</evidence>
<feature type="transmembrane region" description="Helical" evidence="1">
    <location>
        <begin position="16"/>
        <end position="39"/>
    </location>
</feature>
<comment type="caution">
    <text evidence="2">The sequence shown here is derived from an EMBL/GenBank/DDBJ whole genome shotgun (WGS) entry which is preliminary data.</text>
</comment>
<name>A0A1J5QSH6_9ZZZZ</name>
<dbReference type="AlphaFoldDB" id="A0A1J5QSH6"/>
<dbReference type="Pfam" id="PF05751">
    <property type="entry name" value="FixH"/>
    <property type="match status" value="1"/>
</dbReference>
<sequence>MTNRTLAPRPWYREPWPWFLIALPGTMVVISAITVWVAVKNADPVVTEHAYSKGLKAGFQIDKELRAQQMGLEGQISRVGDTITLQLDPPPPEDSITLHLRHPYQPTGDRTVLMHRVAPGRYVGRSATGPVRYTVAVYSKQWRLSGVWEPGAAAPVVPGV</sequence>
<dbReference type="EMBL" id="MLJW01000762">
    <property type="protein sequence ID" value="OIQ82831.1"/>
    <property type="molecule type" value="Genomic_DNA"/>
</dbReference>